<evidence type="ECO:0000256" key="1">
    <source>
        <dbReference type="ARBA" id="ARBA00023015"/>
    </source>
</evidence>
<dbReference type="SUPFAM" id="SSF46689">
    <property type="entry name" value="Homeodomain-like"/>
    <property type="match status" value="1"/>
</dbReference>
<dbReference type="EMBL" id="BSDT01000001">
    <property type="protein sequence ID" value="GLI44468.1"/>
    <property type="molecule type" value="Genomic_DNA"/>
</dbReference>
<dbReference type="Proteomes" id="UP001144313">
    <property type="component" value="Unassembled WGS sequence"/>
</dbReference>
<reference evidence="6" key="1">
    <citation type="submission" date="2022-12" db="EMBL/GenBank/DDBJ databases">
        <title>Reference genome sequencing for broad-spectrum identification of bacterial and archaeal isolates by mass spectrometry.</title>
        <authorList>
            <person name="Sekiguchi Y."/>
            <person name="Tourlousse D.M."/>
        </authorList>
    </citation>
    <scope>NUCLEOTIDE SEQUENCE</scope>
    <source>
        <strain evidence="6">LLR39Z86</strain>
    </source>
</reference>
<dbReference type="InterPro" id="IPR009057">
    <property type="entry name" value="Homeodomain-like_sf"/>
</dbReference>
<keyword evidence="3" id="KW-0804">Transcription</keyword>
<evidence type="ECO:0000256" key="4">
    <source>
        <dbReference type="PROSITE-ProRule" id="PRU00335"/>
    </source>
</evidence>
<dbReference type="SUPFAM" id="SSF48498">
    <property type="entry name" value="Tetracyclin repressor-like, C-terminal domain"/>
    <property type="match status" value="1"/>
</dbReference>
<protein>
    <submittedName>
        <fullName evidence="6">TetR family transcriptional regulator</fullName>
    </submittedName>
</protein>
<dbReference type="Pfam" id="PF13305">
    <property type="entry name" value="TetR_C_33"/>
    <property type="match status" value="1"/>
</dbReference>
<dbReference type="AlphaFoldDB" id="A0A9W6GD42"/>
<dbReference type="PROSITE" id="PS50977">
    <property type="entry name" value="HTH_TETR_2"/>
    <property type="match status" value="1"/>
</dbReference>
<dbReference type="Pfam" id="PF00440">
    <property type="entry name" value="TetR_N"/>
    <property type="match status" value="1"/>
</dbReference>
<feature type="DNA-binding region" description="H-T-H motif" evidence="4">
    <location>
        <begin position="35"/>
        <end position="54"/>
    </location>
</feature>
<keyword evidence="2 4" id="KW-0238">DNA-binding</keyword>
<dbReference type="Gene3D" id="1.10.357.10">
    <property type="entry name" value="Tetracycline Repressor, domain 2"/>
    <property type="match status" value="1"/>
</dbReference>
<proteinExistence type="predicted"/>
<dbReference type="InterPro" id="IPR025996">
    <property type="entry name" value="MT1864/Rv1816-like_C"/>
</dbReference>
<gene>
    <name evidence="6" type="ORF">GALLR39Z86_43180</name>
</gene>
<feature type="domain" description="HTH tetR-type" evidence="5">
    <location>
        <begin position="12"/>
        <end position="72"/>
    </location>
</feature>
<evidence type="ECO:0000313" key="7">
    <source>
        <dbReference type="Proteomes" id="UP001144313"/>
    </source>
</evidence>
<dbReference type="PANTHER" id="PTHR30055">
    <property type="entry name" value="HTH-TYPE TRANSCRIPTIONAL REGULATOR RUTR"/>
    <property type="match status" value="1"/>
</dbReference>
<dbReference type="InterPro" id="IPR050109">
    <property type="entry name" value="HTH-type_TetR-like_transc_reg"/>
</dbReference>
<accession>A0A9W6GD42</accession>
<keyword evidence="1" id="KW-0805">Transcription regulation</keyword>
<keyword evidence="7" id="KW-1185">Reference proteome</keyword>
<dbReference type="GO" id="GO:0003700">
    <property type="term" value="F:DNA-binding transcription factor activity"/>
    <property type="evidence" value="ECO:0007669"/>
    <property type="project" value="TreeGrafter"/>
</dbReference>
<organism evidence="6 7">
    <name type="scientific">Glycomyces algeriensis</name>
    <dbReference type="NCBI Taxonomy" id="256037"/>
    <lineage>
        <taxon>Bacteria</taxon>
        <taxon>Bacillati</taxon>
        <taxon>Actinomycetota</taxon>
        <taxon>Actinomycetes</taxon>
        <taxon>Glycomycetales</taxon>
        <taxon>Glycomycetaceae</taxon>
        <taxon>Glycomyces</taxon>
    </lineage>
</organism>
<evidence type="ECO:0000256" key="2">
    <source>
        <dbReference type="ARBA" id="ARBA00023125"/>
    </source>
</evidence>
<dbReference type="InterPro" id="IPR001647">
    <property type="entry name" value="HTH_TetR"/>
</dbReference>
<evidence type="ECO:0000313" key="6">
    <source>
        <dbReference type="EMBL" id="GLI44468.1"/>
    </source>
</evidence>
<dbReference type="InterPro" id="IPR036271">
    <property type="entry name" value="Tet_transcr_reg_TetR-rel_C_sf"/>
</dbReference>
<evidence type="ECO:0000259" key="5">
    <source>
        <dbReference type="PROSITE" id="PS50977"/>
    </source>
</evidence>
<dbReference type="GO" id="GO:0000976">
    <property type="term" value="F:transcription cis-regulatory region binding"/>
    <property type="evidence" value="ECO:0007669"/>
    <property type="project" value="TreeGrafter"/>
</dbReference>
<sequence>MTATERRERQRAERHQLIITAARELAESEGWEAVTTRKLADKVEYSQPVLYGHFANMEAIRDAVAIEGIAEMAEQLRAAREAAPASEGVRAVCTAYLAFAAAHPAAYQAMFTLPTKVKFAHAETPAPLRAAFGEIVSAFGPFDDRNAALAELIWGSLHGMAVLLRSGRIPEAAQEQRLDLLIALFANAPA</sequence>
<evidence type="ECO:0000256" key="3">
    <source>
        <dbReference type="ARBA" id="ARBA00023163"/>
    </source>
</evidence>
<comment type="caution">
    <text evidence="6">The sequence shown here is derived from an EMBL/GenBank/DDBJ whole genome shotgun (WGS) entry which is preliminary data.</text>
</comment>
<dbReference type="PANTHER" id="PTHR30055:SF234">
    <property type="entry name" value="HTH-TYPE TRANSCRIPTIONAL REGULATOR BETI"/>
    <property type="match status" value="1"/>
</dbReference>
<name>A0A9W6GD42_9ACTN</name>